<dbReference type="GO" id="GO:0004519">
    <property type="term" value="F:endonuclease activity"/>
    <property type="evidence" value="ECO:0007669"/>
    <property type="project" value="UniProtKB-KW"/>
</dbReference>
<organism evidence="3 4">
    <name type="scientific">Marinobacter zhanjiangensis</name>
    <dbReference type="NCBI Taxonomy" id="578215"/>
    <lineage>
        <taxon>Bacteria</taxon>
        <taxon>Pseudomonadati</taxon>
        <taxon>Pseudomonadota</taxon>
        <taxon>Gammaproteobacteria</taxon>
        <taxon>Pseudomonadales</taxon>
        <taxon>Marinobacteraceae</taxon>
        <taxon>Marinobacter</taxon>
    </lineage>
</organism>
<keyword evidence="3" id="KW-0378">Hydrolase</keyword>
<dbReference type="PANTHER" id="PTHR42834">
    <property type="entry name" value="ENDONUCLEASE/EXONUCLEASE/PHOSPHATASE FAMILY PROTEIN (AFU_ORTHOLOGUE AFUA_3G09210)"/>
    <property type="match status" value="1"/>
</dbReference>
<keyword evidence="4" id="KW-1185">Reference proteome</keyword>
<proteinExistence type="predicted"/>
<feature type="signal peptide" evidence="1">
    <location>
        <begin position="1"/>
        <end position="19"/>
    </location>
</feature>
<dbReference type="NCBIfam" id="NF033681">
    <property type="entry name" value="ExeM_NucH_DNase"/>
    <property type="match status" value="1"/>
</dbReference>
<evidence type="ECO:0000313" key="3">
    <source>
        <dbReference type="EMBL" id="GGY60538.1"/>
    </source>
</evidence>
<dbReference type="Proteomes" id="UP000601597">
    <property type="component" value="Unassembled WGS sequence"/>
</dbReference>
<dbReference type="EMBL" id="BMXV01000001">
    <property type="protein sequence ID" value="GGY60538.1"/>
    <property type="molecule type" value="Genomic_DNA"/>
</dbReference>
<dbReference type="RefSeq" id="WP_189572011.1">
    <property type="nucleotide sequence ID" value="NZ_BMXV01000001.1"/>
</dbReference>
<evidence type="ECO:0000313" key="4">
    <source>
        <dbReference type="Proteomes" id="UP000601597"/>
    </source>
</evidence>
<dbReference type="InterPro" id="IPR005135">
    <property type="entry name" value="Endo/exonuclease/phosphatase"/>
</dbReference>
<evidence type="ECO:0000259" key="2">
    <source>
        <dbReference type="Pfam" id="PF03372"/>
    </source>
</evidence>
<dbReference type="Gene3D" id="3.60.10.10">
    <property type="entry name" value="Endonuclease/exonuclease/phosphatase"/>
    <property type="match status" value="1"/>
</dbReference>
<dbReference type="PANTHER" id="PTHR42834:SF1">
    <property type="entry name" value="ENDONUCLEASE_EXONUCLEASE_PHOSPHATASE FAMILY PROTEIN (AFU_ORTHOLOGUE AFUA_3G09210)"/>
    <property type="match status" value="1"/>
</dbReference>
<dbReference type="InterPro" id="IPR036691">
    <property type="entry name" value="Endo/exonu/phosph_ase_sf"/>
</dbReference>
<gene>
    <name evidence="3" type="ORF">GCM10007071_04010</name>
</gene>
<dbReference type="InterPro" id="IPR047971">
    <property type="entry name" value="ExeM-like"/>
</dbReference>
<dbReference type="CDD" id="cd04486">
    <property type="entry name" value="YhcR_OBF_like"/>
    <property type="match status" value="1"/>
</dbReference>
<keyword evidence="1" id="KW-0732">Signal</keyword>
<comment type="caution">
    <text evidence="3">The sequence shown here is derived from an EMBL/GenBank/DDBJ whole genome shotgun (WGS) entry which is preliminary data.</text>
</comment>
<keyword evidence="3" id="KW-0540">Nuclease</keyword>
<feature type="domain" description="Endonuclease/exonuclease/phosphatase" evidence="2">
    <location>
        <begin position="307"/>
        <end position="569"/>
    </location>
</feature>
<keyword evidence="3" id="KW-0255">Endonuclease</keyword>
<evidence type="ECO:0000256" key="1">
    <source>
        <dbReference type="SAM" id="SignalP"/>
    </source>
</evidence>
<accession>A0ABQ3AN11</accession>
<sequence length="578" mass="63537">MPRKIIALLLIIAAIPVSAANCESPHVPVSDIQGQGNESPMVGRQVSVDGIVTVDLRHPGGFRGFYLQQALAEQDNDDSTSEGLFIHTTANGGEPGDRVHVSGEVTEYYGLTSLTGVSQIHVCDRPGLPEPRTLEAGASLPDDREALEGMLVQTVAPLTITDTWNLARYGELVLSPVLQWIPTQIVAPGPQARSLQEQQERQRLILDDGYRRKHPRPIPFLYGPEGAPASPLRVGDQIAPVAGVLEYRFGHWRLQSLYRPDILDSNPRDMPPARDPQASLRVVSLNLENLFNGDGQGGGFPTDRGASSHRAYQQQLARLVHQIRATEPDILAVSELENDGYGENSAPAQLARALGEHWRFVQGGTNRHDDAIRNGLLYRHDRVRTQGPASLITTEAFKRWHRPALAQGFRLVGGKETVTVVSVHLKSKSCRNAPPAQKDAGDGQGCYAAARKAASLQLAHWRPPDTGEESLVLLAGDFNAYARETPIQALANAGYTDLIAHFHGLEQQTFRYHGRQGTLDYHVANEPLREQVRASHIWSVNAEEPRLWAYDAENAPPVPDDFLWRASDHNPVITDISL</sequence>
<dbReference type="SUPFAM" id="SSF56219">
    <property type="entry name" value="DNase I-like"/>
    <property type="match status" value="1"/>
</dbReference>
<protein>
    <submittedName>
        <fullName evidence="3">Endonuclease</fullName>
    </submittedName>
</protein>
<name>A0ABQ3AN11_9GAMM</name>
<feature type="chain" id="PRO_5046731936" evidence="1">
    <location>
        <begin position="20"/>
        <end position="578"/>
    </location>
</feature>
<reference evidence="4" key="1">
    <citation type="journal article" date="2019" name="Int. J. Syst. Evol. Microbiol.">
        <title>The Global Catalogue of Microorganisms (GCM) 10K type strain sequencing project: providing services to taxonomists for standard genome sequencing and annotation.</title>
        <authorList>
            <consortium name="The Broad Institute Genomics Platform"/>
            <consortium name="The Broad Institute Genome Sequencing Center for Infectious Disease"/>
            <person name="Wu L."/>
            <person name="Ma J."/>
        </authorList>
    </citation>
    <scope>NUCLEOTIDE SEQUENCE [LARGE SCALE GENOMIC DNA]</scope>
    <source>
        <strain evidence="4">KCTC 22280</strain>
    </source>
</reference>
<dbReference type="Pfam" id="PF03372">
    <property type="entry name" value="Exo_endo_phos"/>
    <property type="match status" value="1"/>
</dbReference>